<proteinExistence type="predicted"/>
<dbReference type="RefSeq" id="WP_175270388.1">
    <property type="nucleotide sequence ID" value="NZ_JABFCR010000065.1"/>
</dbReference>
<evidence type="ECO:0000313" key="2">
    <source>
        <dbReference type="EMBL" id="NNU34716.1"/>
    </source>
</evidence>
<gene>
    <name evidence="2" type="ORF">HK413_12810</name>
</gene>
<protein>
    <recommendedName>
        <fullName evidence="1">Glucose/Sorbosone dehydrogenase domain-containing protein</fullName>
    </recommendedName>
</protein>
<feature type="domain" description="Glucose/Sorbosone dehydrogenase" evidence="1">
    <location>
        <begin position="3"/>
        <end position="76"/>
    </location>
</feature>
<dbReference type="Pfam" id="PF07995">
    <property type="entry name" value="GSDH"/>
    <property type="match status" value="1"/>
</dbReference>
<dbReference type="EMBL" id="JABFCR010000065">
    <property type="protein sequence ID" value="NNU34716.1"/>
    <property type="molecule type" value="Genomic_DNA"/>
</dbReference>
<evidence type="ECO:0000313" key="3">
    <source>
        <dbReference type="Proteomes" id="UP000566071"/>
    </source>
</evidence>
<name>A0ABX1W4X0_9SPHI</name>
<dbReference type="Gene3D" id="2.120.10.30">
    <property type="entry name" value="TolB, C-terminal domain"/>
    <property type="match status" value="1"/>
</dbReference>
<keyword evidence="3" id="KW-1185">Reference proteome</keyword>
<sequence length="94" mass="10444">MAPTALVFPTVNTGWVAEQTGKIRLIRDGQLTDAVVLDTKSKMVRINSGYEEKGLLNIALHPKFSANGKFYLFTADLPLHKTRLTTANSIIPMW</sequence>
<dbReference type="InterPro" id="IPR012938">
    <property type="entry name" value="Glc/Sorbosone_DH"/>
</dbReference>
<comment type="caution">
    <text evidence="2">The sequence shown here is derived from an EMBL/GenBank/DDBJ whole genome shotgun (WGS) entry which is preliminary data.</text>
</comment>
<reference evidence="2 3" key="1">
    <citation type="submission" date="2020-05" db="EMBL/GenBank/DDBJ databases">
        <authorList>
            <person name="Khan S.A."/>
            <person name="Jeon C.O."/>
            <person name="Chun B.H."/>
        </authorList>
    </citation>
    <scope>NUCLEOTIDE SEQUENCE [LARGE SCALE GENOMIC DNA]</scope>
    <source>
        <strain evidence="2 3">S1162</strain>
    </source>
</reference>
<dbReference type="InterPro" id="IPR011042">
    <property type="entry name" value="6-blade_b-propeller_TolB-like"/>
</dbReference>
<accession>A0ABX1W4X0</accession>
<dbReference type="Proteomes" id="UP000566071">
    <property type="component" value="Unassembled WGS sequence"/>
</dbReference>
<organism evidence="2 3">
    <name type="scientific">Mucilaginibacter humi</name>
    <dbReference type="NCBI Taxonomy" id="2732510"/>
    <lineage>
        <taxon>Bacteria</taxon>
        <taxon>Pseudomonadati</taxon>
        <taxon>Bacteroidota</taxon>
        <taxon>Sphingobacteriia</taxon>
        <taxon>Sphingobacteriales</taxon>
        <taxon>Sphingobacteriaceae</taxon>
        <taxon>Mucilaginibacter</taxon>
    </lineage>
</organism>
<evidence type="ECO:0000259" key="1">
    <source>
        <dbReference type="Pfam" id="PF07995"/>
    </source>
</evidence>